<dbReference type="SUPFAM" id="SSF53067">
    <property type="entry name" value="Actin-like ATPase domain"/>
    <property type="match status" value="2"/>
</dbReference>
<dbReference type="OrthoDB" id="6220758at2759"/>
<dbReference type="Pfam" id="PF00022">
    <property type="entry name" value="Actin"/>
    <property type="match status" value="2"/>
</dbReference>
<dbReference type="FunFam" id="3.30.420.40:FF:000058">
    <property type="entry name" value="Putative actin-related protein 5"/>
    <property type="match status" value="1"/>
</dbReference>
<comment type="similarity">
    <text evidence="1">Belongs to the actin family.</text>
</comment>
<dbReference type="SMART" id="SM00268">
    <property type="entry name" value="ACTIN"/>
    <property type="match status" value="1"/>
</dbReference>
<dbReference type="STRING" id="307972.A0A2G8LHM7"/>
<evidence type="ECO:0000313" key="2">
    <source>
        <dbReference type="EMBL" id="PIK59741.1"/>
    </source>
</evidence>
<dbReference type="EMBL" id="MRZV01000074">
    <property type="protein sequence ID" value="PIK59741.1"/>
    <property type="molecule type" value="Genomic_DNA"/>
</dbReference>
<dbReference type="Gene3D" id="3.30.420.40">
    <property type="match status" value="3"/>
</dbReference>
<evidence type="ECO:0000313" key="3">
    <source>
        <dbReference type="Proteomes" id="UP000230750"/>
    </source>
</evidence>
<dbReference type="CDD" id="cd10210">
    <property type="entry name" value="ASKHA_NBD_Arp6"/>
    <property type="match status" value="1"/>
</dbReference>
<organism evidence="2 3">
    <name type="scientific">Stichopus japonicus</name>
    <name type="common">Sea cucumber</name>
    <dbReference type="NCBI Taxonomy" id="307972"/>
    <lineage>
        <taxon>Eukaryota</taxon>
        <taxon>Metazoa</taxon>
        <taxon>Echinodermata</taxon>
        <taxon>Eleutherozoa</taxon>
        <taxon>Echinozoa</taxon>
        <taxon>Holothuroidea</taxon>
        <taxon>Aspidochirotacea</taxon>
        <taxon>Aspidochirotida</taxon>
        <taxon>Stichopodidae</taxon>
        <taxon>Apostichopus</taxon>
    </lineage>
</organism>
<sequence>MDSTSKVVILDNGAYSAKIGYSTDSEPRSIQNCIAKAKSERRKQFIGNQYEDCRDLSGLYYLLPFQKIMGENEKDKKGVGGHAHINSTNESMNEVFFEEYKFKALHRTNAGTLSAYLQMTDKPQEQCCLVVESGYSFTHIVHITKGKKYHRQFEEISPEIIEEIVESLSEQNVALRSLGFAELSDCQRLSIAYMRTFFALELDSAMYSLNNSESAVKIYLVFTKTTEPPIKINVGGKLLTNHLKEILSYRQLHVMDETYVINQVKEDACFVSSTIYERYGNIQVIRLNNERFAVPEVLFNPSDVSIQEMGIPEAIVYCIGLVQEDMRPHLFKNIILTGGNSLFPGFKERVERDVRAMAPLDYEVKVTLPENAITHSWQGGKKLSQKDDFSSMCVTKKEFEEHGQSICQERFDV</sequence>
<accession>A0A2G8LHM7</accession>
<dbReference type="InterPro" id="IPR004000">
    <property type="entry name" value="Actin"/>
</dbReference>
<dbReference type="Proteomes" id="UP000230750">
    <property type="component" value="Unassembled WGS sequence"/>
</dbReference>
<evidence type="ECO:0000256" key="1">
    <source>
        <dbReference type="RuleBase" id="RU000487"/>
    </source>
</evidence>
<dbReference type="AlphaFoldDB" id="A0A2G8LHM7"/>
<proteinExistence type="inferred from homology"/>
<protein>
    <submittedName>
        <fullName evidence="2">Putative actin-related protein 6</fullName>
    </submittedName>
</protein>
<reference evidence="2 3" key="1">
    <citation type="journal article" date="2017" name="PLoS Biol.">
        <title>The sea cucumber genome provides insights into morphological evolution and visceral regeneration.</title>
        <authorList>
            <person name="Zhang X."/>
            <person name="Sun L."/>
            <person name="Yuan J."/>
            <person name="Sun Y."/>
            <person name="Gao Y."/>
            <person name="Zhang L."/>
            <person name="Li S."/>
            <person name="Dai H."/>
            <person name="Hamel J.F."/>
            <person name="Liu C."/>
            <person name="Yu Y."/>
            <person name="Liu S."/>
            <person name="Lin W."/>
            <person name="Guo K."/>
            <person name="Jin S."/>
            <person name="Xu P."/>
            <person name="Storey K.B."/>
            <person name="Huan P."/>
            <person name="Zhang T."/>
            <person name="Zhou Y."/>
            <person name="Zhang J."/>
            <person name="Lin C."/>
            <person name="Li X."/>
            <person name="Xing L."/>
            <person name="Huo D."/>
            <person name="Sun M."/>
            <person name="Wang L."/>
            <person name="Mercier A."/>
            <person name="Li F."/>
            <person name="Yang H."/>
            <person name="Xiang J."/>
        </authorList>
    </citation>
    <scope>NUCLEOTIDE SEQUENCE [LARGE SCALE GENOMIC DNA]</scope>
    <source>
        <strain evidence="2">Shaxun</strain>
        <tissue evidence="2">Muscle</tissue>
    </source>
</reference>
<dbReference type="InterPro" id="IPR043129">
    <property type="entry name" value="ATPase_NBD"/>
</dbReference>
<gene>
    <name evidence="2" type="ORF">BSL78_03313</name>
</gene>
<comment type="caution">
    <text evidence="2">The sequence shown here is derived from an EMBL/GenBank/DDBJ whole genome shotgun (WGS) entry which is preliminary data.</text>
</comment>
<dbReference type="Gene3D" id="3.90.640.10">
    <property type="entry name" value="Actin, Chain A, domain 4"/>
    <property type="match status" value="1"/>
</dbReference>
<dbReference type="PANTHER" id="PTHR11937">
    <property type="entry name" value="ACTIN"/>
    <property type="match status" value="1"/>
</dbReference>
<keyword evidence="3" id="KW-1185">Reference proteome</keyword>
<name>A0A2G8LHM7_STIJA</name>